<dbReference type="EMBL" id="UINC01004419">
    <property type="protein sequence ID" value="SVA14177.1"/>
    <property type="molecule type" value="Genomic_DNA"/>
</dbReference>
<evidence type="ECO:0000256" key="1">
    <source>
        <dbReference type="ARBA" id="ARBA00001946"/>
    </source>
</evidence>
<keyword evidence="4" id="KW-0597">Phosphoprotein</keyword>
<evidence type="ECO:0000256" key="3">
    <source>
        <dbReference type="ARBA" id="ARBA00005984"/>
    </source>
</evidence>
<gene>
    <name evidence="9" type="ORF">METZ01_LOCUS67031</name>
</gene>
<dbReference type="GO" id="GO:0004035">
    <property type="term" value="F:alkaline phosphatase activity"/>
    <property type="evidence" value="ECO:0007669"/>
    <property type="project" value="TreeGrafter"/>
</dbReference>
<evidence type="ECO:0000256" key="5">
    <source>
        <dbReference type="ARBA" id="ARBA00022723"/>
    </source>
</evidence>
<dbReference type="Gene3D" id="3.40.720.10">
    <property type="entry name" value="Alkaline Phosphatase, subunit A"/>
    <property type="match status" value="1"/>
</dbReference>
<reference evidence="9" key="1">
    <citation type="submission" date="2018-05" db="EMBL/GenBank/DDBJ databases">
        <authorList>
            <person name="Lanie J.A."/>
            <person name="Ng W.-L."/>
            <person name="Kazmierczak K.M."/>
            <person name="Andrzejewski T.M."/>
            <person name="Davidsen T.M."/>
            <person name="Wayne K.J."/>
            <person name="Tettelin H."/>
            <person name="Glass J.I."/>
            <person name="Rusch D."/>
            <person name="Podicherti R."/>
            <person name="Tsui H.-C.T."/>
            <person name="Winkler M.E."/>
        </authorList>
    </citation>
    <scope>NUCLEOTIDE SEQUENCE</scope>
</reference>
<evidence type="ECO:0000256" key="8">
    <source>
        <dbReference type="ARBA" id="ARBA00022842"/>
    </source>
</evidence>
<dbReference type="AlphaFoldDB" id="A0A381THD2"/>
<keyword evidence="7" id="KW-0862">Zinc</keyword>
<dbReference type="Pfam" id="PF00245">
    <property type="entry name" value="Alk_phosphatase"/>
    <property type="match status" value="1"/>
</dbReference>
<evidence type="ECO:0000256" key="6">
    <source>
        <dbReference type="ARBA" id="ARBA00022801"/>
    </source>
</evidence>
<keyword evidence="8" id="KW-0460">Magnesium</keyword>
<dbReference type="SMART" id="SM00098">
    <property type="entry name" value="alkPPc"/>
    <property type="match status" value="1"/>
</dbReference>
<dbReference type="InterPro" id="IPR018299">
    <property type="entry name" value="Alkaline_phosphatase_AS"/>
</dbReference>
<name>A0A381THD2_9ZZZZ</name>
<proteinExistence type="inferred from homology"/>
<dbReference type="CDD" id="cd16012">
    <property type="entry name" value="ALP"/>
    <property type="match status" value="1"/>
</dbReference>
<evidence type="ECO:0008006" key="10">
    <source>
        <dbReference type="Google" id="ProtNLM"/>
    </source>
</evidence>
<sequence>MLIIIQVFSCYNIYGVALQEKKTNTIPSTPHVNYALDGGSVSENSVPKSIIFIIADGTGIGQYSLSYYANGEFAPARFDHVGLVATHPNDGECSTTCKRVTDSAASGTALSSGQKTYNGAIGVDNDTLHVKTMLEWAEEKNMATGLVATSTVTHATPASFAAHVDYRKKEWQIAEQFAETEIDIILGGGKTFWPDKLIAEYEKRGGQFIESIDQQLNPDKRVLGLFAEGALLTVHEGRNPTTTQMAEMALNKLEQNQNGFFVMIEESQVDWGGHANSAEYIQGEMASLNELINFTLDYQLSHPDVLVVLTADHECGGVAVHDGSDSNLDIRFTSDYHSANFVPIWATGPGSEVFDAFMDNTEIGKQLIEYVKNR</sequence>
<protein>
    <recommendedName>
        <fullName evidence="10">Alkaline phosphatase</fullName>
    </recommendedName>
</protein>
<keyword evidence="6" id="KW-0378">Hydrolase</keyword>
<dbReference type="InterPro" id="IPR017850">
    <property type="entry name" value="Alkaline_phosphatase_core_sf"/>
</dbReference>
<evidence type="ECO:0000256" key="4">
    <source>
        <dbReference type="ARBA" id="ARBA00022553"/>
    </source>
</evidence>
<dbReference type="PANTHER" id="PTHR11596:SF5">
    <property type="entry name" value="ALKALINE PHOSPHATASE"/>
    <property type="match status" value="1"/>
</dbReference>
<dbReference type="SUPFAM" id="SSF53649">
    <property type="entry name" value="Alkaline phosphatase-like"/>
    <property type="match status" value="1"/>
</dbReference>
<dbReference type="PRINTS" id="PR00113">
    <property type="entry name" value="ALKPHPHTASE"/>
</dbReference>
<organism evidence="9">
    <name type="scientific">marine metagenome</name>
    <dbReference type="NCBI Taxonomy" id="408172"/>
    <lineage>
        <taxon>unclassified sequences</taxon>
        <taxon>metagenomes</taxon>
        <taxon>ecological metagenomes</taxon>
    </lineage>
</organism>
<keyword evidence="5" id="KW-0479">Metal-binding</keyword>
<accession>A0A381THD2</accession>
<dbReference type="GO" id="GO:0046872">
    <property type="term" value="F:metal ion binding"/>
    <property type="evidence" value="ECO:0007669"/>
    <property type="project" value="UniProtKB-KW"/>
</dbReference>
<evidence type="ECO:0000256" key="7">
    <source>
        <dbReference type="ARBA" id="ARBA00022833"/>
    </source>
</evidence>
<comment type="cofactor">
    <cofactor evidence="1">
        <name>Mg(2+)</name>
        <dbReference type="ChEBI" id="CHEBI:18420"/>
    </cofactor>
</comment>
<comment type="similarity">
    <text evidence="3">Belongs to the alkaline phosphatase family.</text>
</comment>
<evidence type="ECO:0000313" key="9">
    <source>
        <dbReference type="EMBL" id="SVA14177.1"/>
    </source>
</evidence>
<dbReference type="InterPro" id="IPR001952">
    <property type="entry name" value="Alkaline_phosphatase"/>
</dbReference>
<comment type="cofactor">
    <cofactor evidence="2">
        <name>Zn(2+)</name>
        <dbReference type="ChEBI" id="CHEBI:29105"/>
    </cofactor>
</comment>
<dbReference type="PROSITE" id="PS00123">
    <property type="entry name" value="ALKALINE_PHOSPHATASE"/>
    <property type="match status" value="1"/>
</dbReference>
<dbReference type="PANTHER" id="PTHR11596">
    <property type="entry name" value="ALKALINE PHOSPHATASE"/>
    <property type="match status" value="1"/>
</dbReference>
<evidence type="ECO:0000256" key="2">
    <source>
        <dbReference type="ARBA" id="ARBA00001947"/>
    </source>
</evidence>